<dbReference type="GO" id="GO:0055085">
    <property type="term" value="P:transmembrane transport"/>
    <property type="evidence" value="ECO:0007669"/>
    <property type="project" value="InterPro"/>
</dbReference>
<reference evidence="11" key="1">
    <citation type="submission" date="2024-07" db="EMBL/GenBank/DDBJ databases">
        <authorList>
            <person name="Biller S.J."/>
        </authorList>
    </citation>
    <scope>NUCLEOTIDE SEQUENCE</scope>
    <source>
        <strain evidence="11">WC2420</strain>
    </source>
</reference>
<proteinExistence type="inferred from homology"/>
<evidence type="ECO:0000256" key="4">
    <source>
        <dbReference type="ARBA" id="ARBA00022519"/>
    </source>
</evidence>
<gene>
    <name evidence="11" type="ORF">AB3G37_14605</name>
</gene>
<keyword evidence="4" id="KW-0997">Cell inner membrane</keyword>
<evidence type="ECO:0000256" key="7">
    <source>
        <dbReference type="ARBA" id="ARBA00023136"/>
    </source>
</evidence>
<dbReference type="InterPro" id="IPR000515">
    <property type="entry name" value="MetI-like"/>
</dbReference>
<dbReference type="InterPro" id="IPR035906">
    <property type="entry name" value="MetI-like_sf"/>
</dbReference>
<dbReference type="Gene3D" id="1.10.3720.10">
    <property type="entry name" value="MetI-like"/>
    <property type="match status" value="1"/>
</dbReference>
<evidence type="ECO:0000256" key="2">
    <source>
        <dbReference type="ARBA" id="ARBA00022448"/>
    </source>
</evidence>
<feature type="domain" description="ABC transmembrane type-1" evidence="10">
    <location>
        <begin position="102"/>
        <end position="282"/>
    </location>
</feature>
<comment type="similarity">
    <text evidence="8">Belongs to the binding-protein-dependent transport system permease family.</text>
</comment>
<evidence type="ECO:0000313" key="11">
    <source>
        <dbReference type="EMBL" id="XDU70804.1"/>
    </source>
</evidence>
<evidence type="ECO:0000259" key="10">
    <source>
        <dbReference type="PROSITE" id="PS50928"/>
    </source>
</evidence>
<accession>A0AB39VKX3</accession>
<keyword evidence="2 8" id="KW-0813">Transport</keyword>
<evidence type="ECO:0000256" key="9">
    <source>
        <dbReference type="SAM" id="MobiDB-lite"/>
    </source>
</evidence>
<evidence type="ECO:0000256" key="5">
    <source>
        <dbReference type="ARBA" id="ARBA00022692"/>
    </source>
</evidence>
<feature type="transmembrane region" description="Helical" evidence="8">
    <location>
        <begin position="168"/>
        <end position="187"/>
    </location>
</feature>
<name>A0AB39VKX3_9GAMM</name>
<evidence type="ECO:0000256" key="1">
    <source>
        <dbReference type="ARBA" id="ARBA00004429"/>
    </source>
</evidence>
<feature type="region of interest" description="Disordered" evidence="9">
    <location>
        <begin position="1"/>
        <end position="28"/>
    </location>
</feature>
<dbReference type="RefSeq" id="WP_369788249.1">
    <property type="nucleotide sequence ID" value="NZ_CP165628.1"/>
</dbReference>
<dbReference type="SUPFAM" id="SSF161098">
    <property type="entry name" value="MetI-like"/>
    <property type="match status" value="1"/>
</dbReference>
<dbReference type="CDD" id="cd06261">
    <property type="entry name" value="TM_PBP2"/>
    <property type="match status" value="1"/>
</dbReference>
<evidence type="ECO:0000256" key="3">
    <source>
        <dbReference type="ARBA" id="ARBA00022475"/>
    </source>
</evidence>
<keyword evidence="5 8" id="KW-0812">Transmembrane</keyword>
<protein>
    <submittedName>
        <fullName evidence="11">ABC transporter permease</fullName>
    </submittedName>
</protein>
<keyword evidence="7 8" id="KW-0472">Membrane</keyword>
<dbReference type="Pfam" id="PF00528">
    <property type="entry name" value="BPD_transp_1"/>
    <property type="match status" value="1"/>
</dbReference>
<dbReference type="PANTHER" id="PTHR30151:SF19">
    <property type="entry name" value="ABC TRANSPORTER PERMEASE"/>
    <property type="match status" value="1"/>
</dbReference>
<dbReference type="GO" id="GO:0005886">
    <property type="term" value="C:plasma membrane"/>
    <property type="evidence" value="ECO:0007669"/>
    <property type="project" value="UniProtKB-SubCell"/>
</dbReference>
<feature type="transmembrane region" description="Helical" evidence="8">
    <location>
        <begin position="140"/>
        <end position="162"/>
    </location>
</feature>
<feature type="transmembrane region" description="Helical" evidence="8">
    <location>
        <begin position="48"/>
        <end position="65"/>
    </location>
</feature>
<keyword evidence="6 8" id="KW-1133">Transmembrane helix</keyword>
<comment type="subcellular location">
    <subcellularLocation>
        <location evidence="1">Cell inner membrane</location>
        <topology evidence="1">Multi-pass membrane protein</topology>
    </subcellularLocation>
    <subcellularLocation>
        <location evidence="8">Cell membrane</location>
        <topology evidence="8">Multi-pass membrane protein</topology>
    </subcellularLocation>
</comment>
<dbReference type="PROSITE" id="PS50928">
    <property type="entry name" value="ABC_TM1"/>
    <property type="match status" value="1"/>
</dbReference>
<feature type="transmembrane region" description="Helical" evidence="8">
    <location>
        <begin position="259"/>
        <end position="285"/>
    </location>
</feature>
<feature type="transmembrane region" description="Helical" evidence="8">
    <location>
        <begin position="208"/>
        <end position="239"/>
    </location>
</feature>
<sequence>MSTLSSEQTLKDTPADTEPAPAGTTRHISPRMPAQEANFFKSPTSRRYVLLILQVTIVAALLLYWEIGAREGFISKFLFASPSMVWDVLVQRFQSGELFTDIGTTALETLIGFVIGAVGGSILGLLLWYSKFISDLTAPFIAAIGSIPVLAIAPITIIWFGTDMLSKVVIVAFSCIVVSLTTSYKGAVRTDPDLINLMRSFDASRSKIFIKLVVPSAMLWVVSGLRLNVGFALVGAIVGEYISSDVGVGHMILLGSSNFGMNIVLAGIVLVMLMMLVFNVVVMFLERLILSWERVK</sequence>
<organism evidence="11">
    <name type="scientific">Rouxiella sp. WC2420</name>
    <dbReference type="NCBI Taxonomy" id="3234145"/>
    <lineage>
        <taxon>Bacteria</taxon>
        <taxon>Pseudomonadati</taxon>
        <taxon>Pseudomonadota</taxon>
        <taxon>Gammaproteobacteria</taxon>
        <taxon>Enterobacterales</taxon>
        <taxon>Yersiniaceae</taxon>
        <taxon>Rouxiella</taxon>
    </lineage>
</organism>
<dbReference type="PANTHER" id="PTHR30151">
    <property type="entry name" value="ALKANE SULFONATE ABC TRANSPORTER-RELATED, MEMBRANE SUBUNIT"/>
    <property type="match status" value="1"/>
</dbReference>
<feature type="transmembrane region" description="Helical" evidence="8">
    <location>
        <begin position="106"/>
        <end position="128"/>
    </location>
</feature>
<dbReference type="EMBL" id="CP165628">
    <property type="protein sequence ID" value="XDU70804.1"/>
    <property type="molecule type" value="Genomic_DNA"/>
</dbReference>
<dbReference type="AlphaFoldDB" id="A0AB39VKX3"/>
<evidence type="ECO:0000256" key="8">
    <source>
        <dbReference type="RuleBase" id="RU363032"/>
    </source>
</evidence>
<evidence type="ECO:0000256" key="6">
    <source>
        <dbReference type="ARBA" id="ARBA00022989"/>
    </source>
</evidence>
<keyword evidence="3" id="KW-1003">Cell membrane</keyword>